<dbReference type="EMBL" id="MU005571">
    <property type="protein sequence ID" value="KAF2690105.1"/>
    <property type="molecule type" value="Genomic_DNA"/>
</dbReference>
<evidence type="ECO:0000313" key="3">
    <source>
        <dbReference type="Proteomes" id="UP000799291"/>
    </source>
</evidence>
<sequence length="241" mass="27496">MDLDASSPATDEDQTSAPVVREFICKNDEFAECKTGQYTMDLSRKVISDHFGRNKACTRIIKNWPLFCRKHYQRATYNQEKWQLRKVALIIRQFYIIEEQFPGTMYTVALKKSEENRLNTFSRKVASGMEPEEASKYVEPRENKHFEAPIDVLRELSMDLGSNKNVTEVDQIVNNIHDMLVNHETKQVPSIEFLPQLDADGTPYVEDDGSSPSKGKSPKKPRVNKKGGIQKPATPKKASKA</sequence>
<organism evidence="2 3">
    <name type="scientific">Lentithecium fluviatile CBS 122367</name>
    <dbReference type="NCBI Taxonomy" id="1168545"/>
    <lineage>
        <taxon>Eukaryota</taxon>
        <taxon>Fungi</taxon>
        <taxon>Dikarya</taxon>
        <taxon>Ascomycota</taxon>
        <taxon>Pezizomycotina</taxon>
        <taxon>Dothideomycetes</taxon>
        <taxon>Pleosporomycetidae</taxon>
        <taxon>Pleosporales</taxon>
        <taxon>Massarineae</taxon>
        <taxon>Lentitheciaceae</taxon>
        <taxon>Lentithecium</taxon>
    </lineage>
</organism>
<reference evidence="2" key="1">
    <citation type="journal article" date="2020" name="Stud. Mycol.">
        <title>101 Dothideomycetes genomes: a test case for predicting lifestyles and emergence of pathogens.</title>
        <authorList>
            <person name="Haridas S."/>
            <person name="Albert R."/>
            <person name="Binder M."/>
            <person name="Bloem J."/>
            <person name="Labutti K."/>
            <person name="Salamov A."/>
            <person name="Andreopoulos B."/>
            <person name="Baker S."/>
            <person name="Barry K."/>
            <person name="Bills G."/>
            <person name="Bluhm B."/>
            <person name="Cannon C."/>
            <person name="Castanera R."/>
            <person name="Culley D."/>
            <person name="Daum C."/>
            <person name="Ezra D."/>
            <person name="Gonzalez J."/>
            <person name="Henrissat B."/>
            <person name="Kuo A."/>
            <person name="Liang C."/>
            <person name="Lipzen A."/>
            <person name="Lutzoni F."/>
            <person name="Magnuson J."/>
            <person name="Mondo S."/>
            <person name="Nolan M."/>
            <person name="Ohm R."/>
            <person name="Pangilinan J."/>
            <person name="Park H.-J."/>
            <person name="Ramirez L."/>
            <person name="Alfaro M."/>
            <person name="Sun H."/>
            <person name="Tritt A."/>
            <person name="Yoshinaga Y."/>
            <person name="Zwiers L.-H."/>
            <person name="Turgeon B."/>
            <person name="Goodwin S."/>
            <person name="Spatafora J."/>
            <person name="Crous P."/>
            <person name="Grigoriev I."/>
        </authorList>
    </citation>
    <scope>NUCLEOTIDE SEQUENCE</scope>
    <source>
        <strain evidence="2">CBS 122367</strain>
    </source>
</reference>
<gene>
    <name evidence="2" type="ORF">K458DRAFT_328271</name>
</gene>
<keyword evidence="3" id="KW-1185">Reference proteome</keyword>
<dbReference type="Proteomes" id="UP000799291">
    <property type="component" value="Unassembled WGS sequence"/>
</dbReference>
<feature type="region of interest" description="Disordered" evidence="1">
    <location>
        <begin position="197"/>
        <end position="241"/>
    </location>
</feature>
<evidence type="ECO:0000313" key="2">
    <source>
        <dbReference type="EMBL" id="KAF2690105.1"/>
    </source>
</evidence>
<dbReference type="AlphaFoldDB" id="A0A6G1JIW0"/>
<name>A0A6G1JIW0_9PLEO</name>
<dbReference type="OrthoDB" id="4161595at2759"/>
<evidence type="ECO:0000256" key="1">
    <source>
        <dbReference type="SAM" id="MobiDB-lite"/>
    </source>
</evidence>
<proteinExistence type="predicted"/>
<accession>A0A6G1JIW0</accession>
<protein>
    <submittedName>
        <fullName evidence="2">Uncharacterized protein</fullName>
    </submittedName>
</protein>
<feature type="compositionally biased region" description="Basic residues" evidence="1">
    <location>
        <begin position="216"/>
        <end position="225"/>
    </location>
</feature>